<proteinExistence type="predicted"/>
<dbReference type="RefSeq" id="WP_097323188.1">
    <property type="nucleotide sequence ID" value="NZ_OBDY01000014.1"/>
</dbReference>
<reference evidence="1 2" key="1">
    <citation type="submission" date="2017-09" db="EMBL/GenBank/DDBJ databases">
        <authorList>
            <person name="Ehlers B."/>
            <person name="Leendertz F.H."/>
        </authorList>
    </citation>
    <scope>NUCLEOTIDE SEQUENCE [LARGE SCALE GENOMIC DNA]</scope>
    <source>
        <strain evidence="1 2">CGMCC 4.6857</strain>
    </source>
</reference>
<organism evidence="1 2">
    <name type="scientific">Paractinoplanes atraurantiacus</name>
    <dbReference type="NCBI Taxonomy" id="1036182"/>
    <lineage>
        <taxon>Bacteria</taxon>
        <taxon>Bacillati</taxon>
        <taxon>Actinomycetota</taxon>
        <taxon>Actinomycetes</taxon>
        <taxon>Micromonosporales</taxon>
        <taxon>Micromonosporaceae</taxon>
        <taxon>Paractinoplanes</taxon>
    </lineage>
</organism>
<dbReference type="AlphaFoldDB" id="A0A285IZZ1"/>
<dbReference type="OrthoDB" id="9846164at2"/>
<evidence type="ECO:0000313" key="1">
    <source>
        <dbReference type="EMBL" id="SNY53630.1"/>
    </source>
</evidence>
<evidence type="ECO:0000313" key="2">
    <source>
        <dbReference type="Proteomes" id="UP000219612"/>
    </source>
</evidence>
<sequence>MDPSGPLADDGVTDVYSYKDFKVAVNFTYISDGQPCADQPCIRDADLTVATDDAPSLRHAAVWFLDGPPATAAEARRFWAKTTWVPHADATWFTDLAAQGTIYTRR</sequence>
<dbReference type="Proteomes" id="UP000219612">
    <property type="component" value="Unassembled WGS sequence"/>
</dbReference>
<keyword evidence="2" id="KW-1185">Reference proteome</keyword>
<dbReference type="EMBL" id="OBDY01000014">
    <property type="protein sequence ID" value="SNY53630.1"/>
    <property type="molecule type" value="Genomic_DNA"/>
</dbReference>
<protein>
    <submittedName>
        <fullName evidence="1">Uncharacterized protein</fullName>
    </submittedName>
</protein>
<name>A0A285IZZ1_9ACTN</name>
<gene>
    <name evidence="1" type="ORF">SAMN05421748_114101</name>
</gene>
<accession>A0A285IZZ1</accession>